<keyword evidence="2" id="KW-1185">Reference proteome</keyword>
<dbReference type="EMBL" id="JAHRHJ020000003">
    <property type="protein sequence ID" value="KAH9320756.1"/>
    <property type="molecule type" value="Genomic_DNA"/>
</dbReference>
<sequence length="99" mass="11621">NCKGPMAKEAICIAVSVDWLVQGRSSNKILSEQFHEMSCFLPCLTFRSVRKFMYWAGFWKLMIPFWGKTEEDTRLSESCMLEIYARNFSFKGCPFKQTR</sequence>
<evidence type="ECO:0000313" key="2">
    <source>
        <dbReference type="Proteomes" id="UP000824469"/>
    </source>
</evidence>
<feature type="non-terminal residue" evidence="1">
    <location>
        <position position="1"/>
    </location>
</feature>
<proteinExistence type="predicted"/>
<gene>
    <name evidence="1" type="ORF">KI387_015395</name>
</gene>
<dbReference type="AlphaFoldDB" id="A0AA38GCX0"/>
<comment type="caution">
    <text evidence="1">The sequence shown here is derived from an EMBL/GenBank/DDBJ whole genome shotgun (WGS) entry which is preliminary data.</text>
</comment>
<name>A0AA38GCX0_TAXCH</name>
<accession>A0AA38GCX0</accession>
<dbReference type="Proteomes" id="UP000824469">
    <property type="component" value="Unassembled WGS sequence"/>
</dbReference>
<protein>
    <submittedName>
        <fullName evidence="1">Uncharacterized protein</fullName>
    </submittedName>
</protein>
<organism evidence="1 2">
    <name type="scientific">Taxus chinensis</name>
    <name type="common">Chinese yew</name>
    <name type="synonym">Taxus wallichiana var. chinensis</name>
    <dbReference type="NCBI Taxonomy" id="29808"/>
    <lineage>
        <taxon>Eukaryota</taxon>
        <taxon>Viridiplantae</taxon>
        <taxon>Streptophyta</taxon>
        <taxon>Embryophyta</taxon>
        <taxon>Tracheophyta</taxon>
        <taxon>Spermatophyta</taxon>
        <taxon>Pinopsida</taxon>
        <taxon>Pinidae</taxon>
        <taxon>Conifers II</taxon>
        <taxon>Cupressales</taxon>
        <taxon>Taxaceae</taxon>
        <taxon>Taxus</taxon>
    </lineage>
</organism>
<feature type="non-terminal residue" evidence="1">
    <location>
        <position position="99"/>
    </location>
</feature>
<evidence type="ECO:0000313" key="1">
    <source>
        <dbReference type="EMBL" id="KAH9320756.1"/>
    </source>
</evidence>
<reference evidence="1 2" key="1">
    <citation type="journal article" date="2021" name="Nat. Plants">
        <title>The Taxus genome provides insights into paclitaxel biosynthesis.</title>
        <authorList>
            <person name="Xiong X."/>
            <person name="Gou J."/>
            <person name="Liao Q."/>
            <person name="Li Y."/>
            <person name="Zhou Q."/>
            <person name="Bi G."/>
            <person name="Li C."/>
            <person name="Du R."/>
            <person name="Wang X."/>
            <person name="Sun T."/>
            <person name="Guo L."/>
            <person name="Liang H."/>
            <person name="Lu P."/>
            <person name="Wu Y."/>
            <person name="Zhang Z."/>
            <person name="Ro D.K."/>
            <person name="Shang Y."/>
            <person name="Huang S."/>
            <person name="Yan J."/>
        </authorList>
    </citation>
    <scope>NUCLEOTIDE SEQUENCE [LARGE SCALE GENOMIC DNA]</scope>
    <source>
        <strain evidence="1">Ta-2019</strain>
    </source>
</reference>